<protein>
    <submittedName>
        <fullName evidence="1">Uncharacterized protein</fullName>
    </submittedName>
</protein>
<dbReference type="AlphaFoldDB" id="A0A644X259"/>
<comment type="caution">
    <text evidence="1">The sequence shown here is derived from an EMBL/GenBank/DDBJ whole genome shotgun (WGS) entry which is preliminary data.</text>
</comment>
<gene>
    <name evidence="1" type="ORF">SDC9_56573</name>
</gene>
<proteinExistence type="predicted"/>
<organism evidence="1">
    <name type="scientific">bioreactor metagenome</name>
    <dbReference type="NCBI Taxonomy" id="1076179"/>
    <lineage>
        <taxon>unclassified sequences</taxon>
        <taxon>metagenomes</taxon>
        <taxon>ecological metagenomes</taxon>
    </lineage>
</organism>
<sequence length="81" mass="9393">MVNIRILGSQRTEGMVFQFTVKSAESTQGARQQIEFQPYDRIEKSFCRRIGSHGKLGRNFNEYGTEIRIDVRRQSNKPCVP</sequence>
<reference evidence="1" key="1">
    <citation type="submission" date="2019-08" db="EMBL/GenBank/DDBJ databases">
        <authorList>
            <person name="Kucharzyk K."/>
            <person name="Murdoch R.W."/>
            <person name="Higgins S."/>
            <person name="Loffler F."/>
        </authorList>
    </citation>
    <scope>NUCLEOTIDE SEQUENCE</scope>
</reference>
<accession>A0A644X259</accession>
<name>A0A644X259_9ZZZZ</name>
<dbReference type="EMBL" id="VSSQ01001669">
    <property type="protein sequence ID" value="MPM10245.1"/>
    <property type="molecule type" value="Genomic_DNA"/>
</dbReference>
<evidence type="ECO:0000313" key="1">
    <source>
        <dbReference type="EMBL" id="MPM10245.1"/>
    </source>
</evidence>